<keyword evidence="1" id="KW-0808">Transferase</keyword>
<organism evidence="3 4">
    <name type="scientific">Planoprotostelium fungivorum</name>
    <dbReference type="NCBI Taxonomy" id="1890364"/>
    <lineage>
        <taxon>Eukaryota</taxon>
        <taxon>Amoebozoa</taxon>
        <taxon>Evosea</taxon>
        <taxon>Variosea</taxon>
        <taxon>Cavosteliida</taxon>
        <taxon>Cavosteliaceae</taxon>
        <taxon>Planoprotostelium</taxon>
    </lineage>
</organism>
<comment type="catalytic activity">
    <reaction evidence="1">
        <text>RNA(n) + a ribonucleoside 5'-triphosphate = RNA(n+1) + diphosphate</text>
        <dbReference type="Rhea" id="RHEA:21248"/>
        <dbReference type="Rhea" id="RHEA-COMP:14527"/>
        <dbReference type="Rhea" id="RHEA-COMP:17342"/>
        <dbReference type="ChEBI" id="CHEBI:33019"/>
        <dbReference type="ChEBI" id="CHEBI:61557"/>
        <dbReference type="ChEBI" id="CHEBI:140395"/>
        <dbReference type="EC" id="2.7.7.48"/>
    </reaction>
</comment>
<dbReference type="GO" id="GO:0003968">
    <property type="term" value="F:RNA-directed RNA polymerase activity"/>
    <property type="evidence" value="ECO:0007669"/>
    <property type="project" value="UniProtKB-KW"/>
</dbReference>
<evidence type="ECO:0000313" key="4">
    <source>
        <dbReference type="Proteomes" id="UP000241769"/>
    </source>
</evidence>
<dbReference type="GO" id="GO:0031380">
    <property type="term" value="C:nuclear RNA-directed RNA polymerase complex"/>
    <property type="evidence" value="ECO:0007669"/>
    <property type="project" value="TreeGrafter"/>
</dbReference>
<dbReference type="OrthoDB" id="6513042at2759"/>
<sequence>MDESFLAVKLIGQPRSVAWGRVIDTMSSSPFDRSQCKCFRCCEEDMSRFKQDQSTQTYTAYQPNSDSHHDSDMMDITNGMFRLNSDIDVNLPISRKSCRLFRFFPKEVDRFIIVEFPASDYEPLVQEHMYHGIEDEKRRYTFLGFSDNDLKERRQIYFREDASVRVKDVLSLHGELDQVWLKDPYKWYARFGMSMTETTQTIHIPIEACAILDDIATADGRHYFSDGCGLITMEAARQVSAILSLPSIPSVFQFRYGGAKGVLMVQSDAVIMSILERQHLNYDPTVKIYLRRNTNVKFKSRNTRLEIVQWSSRSKDATINMGIILLLSSLGVPDKSFEKLLDMEMESIFSMTESHAAISRRLPPSGSVHQEGKLYNSLYELNLAQTPFGEPIFRSLIERFKKIELARLREKMRLTVPVGATPLRFSSPQDSKILFGVVDDTKTLKPGEVYVNFGDTSPLEGQVVIYRHPCYHPGDIQKHTAVSYPELQHIKGPCLVFPAVGERPAANTMGGGDLDGDTFFVTQNPLVMFPESNYPPFDYSNPTPKSLDFLETSKNFFCDFQKRDKTGMIANLWTQAAQMVGPKHNDALQLAKLFSSAIDSAKTGKFVYIPNDLFKYNSRGEGKIVKTLQKGNAVLVNLMKKLDAKTSKETNPNNKGEKKVPYDGFSYKRDTLEWKSEYEQADRYLKMFNGQLRDKLNEEEKLGFKPKNNKKMQPLSISEEFRVNFRKNHLDGYRGPKRSHQDHHREDHHEHLLEPSEWRCVRASAWYFHCVEQQKTALAELCIPYLNNILCNKTWGDRPAPCVARRPPN</sequence>
<gene>
    <name evidence="3" type="ORF">PROFUN_09618</name>
</gene>
<keyword evidence="1 3" id="KW-0696">RNA-directed RNA polymerase</keyword>
<evidence type="ECO:0000313" key="3">
    <source>
        <dbReference type="EMBL" id="PRP73388.1"/>
    </source>
</evidence>
<accession>A0A2P6MNU6</accession>
<dbReference type="Pfam" id="PF05183">
    <property type="entry name" value="RdRP"/>
    <property type="match status" value="1"/>
</dbReference>
<evidence type="ECO:0000259" key="2">
    <source>
        <dbReference type="Pfam" id="PF05183"/>
    </source>
</evidence>
<comment type="caution">
    <text evidence="3">The sequence shown here is derived from an EMBL/GenBank/DDBJ whole genome shotgun (WGS) entry which is preliminary data.</text>
</comment>
<dbReference type="InParanoid" id="A0A2P6MNU6"/>
<dbReference type="PANTHER" id="PTHR23079:SF55">
    <property type="entry name" value="RNA-DIRECTED RNA POLYMERASE"/>
    <property type="match status" value="1"/>
</dbReference>
<dbReference type="EC" id="2.7.7.48" evidence="1"/>
<dbReference type="Proteomes" id="UP000241769">
    <property type="component" value="Unassembled WGS sequence"/>
</dbReference>
<name>A0A2P6MNU6_9EUKA</name>
<dbReference type="EMBL" id="MDYQ01000613">
    <property type="protein sequence ID" value="PRP73388.1"/>
    <property type="molecule type" value="Genomic_DNA"/>
</dbReference>
<keyword evidence="4" id="KW-1185">Reference proteome</keyword>
<dbReference type="AlphaFoldDB" id="A0A2P6MNU6"/>
<proteinExistence type="inferred from homology"/>
<keyword evidence="1" id="KW-0694">RNA-binding</keyword>
<dbReference type="GO" id="GO:0003723">
    <property type="term" value="F:RNA binding"/>
    <property type="evidence" value="ECO:0007669"/>
    <property type="project" value="UniProtKB-KW"/>
</dbReference>
<comment type="similarity">
    <text evidence="1">Belongs to the RdRP family.</text>
</comment>
<dbReference type="GO" id="GO:0030422">
    <property type="term" value="P:siRNA processing"/>
    <property type="evidence" value="ECO:0007669"/>
    <property type="project" value="TreeGrafter"/>
</dbReference>
<keyword evidence="1" id="KW-0548">Nucleotidyltransferase</keyword>
<dbReference type="InterPro" id="IPR007855">
    <property type="entry name" value="RDRP"/>
</dbReference>
<dbReference type="STRING" id="1890364.A0A2P6MNU6"/>
<dbReference type="PANTHER" id="PTHR23079">
    <property type="entry name" value="RNA-DEPENDENT RNA POLYMERASE"/>
    <property type="match status" value="1"/>
</dbReference>
<protein>
    <recommendedName>
        <fullName evidence="1">RNA-dependent RNA polymerase</fullName>
        <ecNumber evidence="1">2.7.7.48</ecNumber>
    </recommendedName>
</protein>
<evidence type="ECO:0000256" key="1">
    <source>
        <dbReference type="RuleBase" id="RU363098"/>
    </source>
</evidence>
<reference evidence="3 4" key="1">
    <citation type="journal article" date="2018" name="Genome Biol. Evol.">
        <title>Multiple Roots of Fruiting Body Formation in Amoebozoa.</title>
        <authorList>
            <person name="Hillmann F."/>
            <person name="Forbes G."/>
            <person name="Novohradska S."/>
            <person name="Ferling I."/>
            <person name="Riege K."/>
            <person name="Groth M."/>
            <person name="Westermann M."/>
            <person name="Marz M."/>
            <person name="Spaller T."/>
            <person name="Winckler T."/>
            <person name="Schaap P."/>
            <person name="Glockner G."/>
        </authorList>
    </citation>
    <scope>NUCLEOTIDE SEQUENCE [LARGE SCALE GENOMIC DNA]</scope>
    <source>
        <strain evidence="3 4">Jena</strain>
    </source>
</reference>
<dbReference type="InterPro" id="IPR057596">
    <property type="entry name" value="RDRP_core"/>
</dbReference>
<feature type="domain" description="RDRP core" evidence="2">
    <location>
        <begin position="92"/>
        <end position="614"/>
    </location>
</feature>